<accession>A0A553UZI2</accession>
<gene>
    <name evidence="2" type="ORF">FNU79_09230</name>
</gene>
<reference evidence="2 3" key="1">
    <citation type="submission" date="2019-07" db="EMBL/GenBank/DDBJ databases">
        <title>Deinococcus detaillus sp. nov., isolated from humus soil in Antarctica.</title>
        <authorList>
            <person name="Zhang K."/>
        </authorList>
    </citation>
    <scope>NUCLEOTIDE SEQUENCE [LARGE SCALE GENOMIC DNA]</scope>
    <source>
        <strain evidence="2 3">H1</strain>
    </source>
</reference>
<evidence type="ECO:0000256" key="1">
    <source>
        <dbReference type="SAM" id="Phobius"/>
    </source>
</evidence>
<dbReference type="EMBL" id="VKDB01000008">
    <property type="protein sequence ID" value="TSA85633.1"/>
    <property type="molecule type" value="Genomic_DNA"/>
</dbReference>
<sequence length="187" mass="20188">MEAVPILMVIFGGIFGGIALITRVDGQSKLRILQEKRAIAELEQAAKQPAALPAPTPADPNAAPVLALRLPEPQRSRALALLCLVQDAPKTLDARSAFLIKQTQADYLPQTLRAFLDLTAGARQRLSAQGMDAETLLSEQLDLIEAGVKEALRLDHAAADRMLTQGRFLRERFAASEAGELVSLEKA</sequence>
<feature type="transmembrane region" description="Helical" evidence="1">
    <location>
        <begin position="6"/>
        <end position="24"/>
    </location>
</feature>
<protein>
    <submittedName>
        <fullName evidence="2">Uncharacterized protein</fullName>
    </submittedName>
</protein>
<proteinExistence type="predicted"/>
<dbReference type="Proteomes" id="UP000316092">
    <property type="component" value="Unassembled WGS sequence"/>
</dbReference>
<dbReference type="RefSeq" id="WP_143720571.1">
    <property type="nucleotide sequence ID" value="NZ_VKDB01000008.1"/>
</dbReference>
<evidence type="ECO:0000313" key="3">
    <source>
        <dbReference type="Proteomes" id="UP000316092"/>
    </source>
</evidence>
<keyword evidence="1" id="KW-0812">Transmembrane</keyword>
<keyword evidence="3" id="KW-1185">Reference proteome</keyword>
<dbReference type="OrthoDB" id="67304at2"/>
<keyword evidence="1" id="KW-1133">Transmembrane helix</keyword>
<name>A0A553UZI2_9DEIO</name>
<evidence type="ECO:0000313" key="2">
    <source>
        <dbReference type="EMBL" id="TSA85633.1"/>
    </source>
</evidence>
<organism evidence="2 3">
    <name type="scientific">Deinococcus detaillensis</name>
    <dbReference type="NCBI Taxonomy" id="2592048"/>
    <lineage>
        <taxon>Bacteria</taxon>
        <taxon>Thermotogati</taxon>
        <taxon>Deinococcota</taxon>
        <taxon>Deinococci</taxon>
        <taxon>Deinococcales</taxon>
        <taxon>Deinococcaceae</taxon>
        <taxon>Deinococcus</taxon>
    </lineage>
</organism>
<dbReference type="AlphaFoldDB" id="A0A553UZI2"/>
<keyword evidence="1" id="KW-0472">Membrane</keyword>
<comment type="caution">
    <text evidence="2">The sequence shown here is derived from an EMBL/GenBank/DDBJ whole genome shotgun (WGS) entry which is preliminary data.</text>
</comment>